<gene>
    <name evidence="1" type="ORF">LQG66_24825</name>
</gene>
<sequence length="140" mass="14854">MTATAVHAEDGLKGTDTLHGTCRKLTIAGRDRASDCKDVLLNTRYVDGRTGFYFVTLDGTMITFSSPGGLAQRQHAKTLVYPIDAIIFKIEGEIRKIPARGACRPANPTNASSSLSCQADSELCKFGGEFLTGATKAAGP</sequence>
<dbReference type="Proteomes" id="UP001431010">
    <property type="component" value="Chromosome"/>
</dbReference>
<organism evidence="1 2">
    <name type="scientific">Bradyrhizobium ontarionense</name>
    <dbReference type="NCBI Taxonomy" id="2898149"/>
    <lineage>
        <taxon>Bacteria</taxon>
        <taxon>Pseudomonadati</taxon>
        <taxon>Pseudomonadota</taxon>
        <taxon>Alphaproteobacteria</taxon>
        <taxon>Hyphomicrobiales</taxon>
        <taxon>Nitrobacteraceae</taxon>
        <taxon>Bradyrhizobium</taxon>
    </lineage>
</organism>
<evidence type="ECO:0000313" key="1">
    <source>
        <dbReference type="EMBL" id="UFZ02496.1"/>
    </source>
</evidence>
<proteinExistence type="predicted"/>
<protein>
    <submittedName>
        <fullName evidence="1">Uncharacterized protein</fullName>
    </submittedName>
</protein>
<name>A0ABY3R5A6_9BRAD</name>
<accession>A0ABY3R5A6</accession>
<reference evidence="1" key="1">
    <citation type="journal article" date="2024" name="Antonie Van Leeuwenhoek">
        <title>Bradyrhizobium ontarionense sp. nov., a novel bacterial symbiont isolated from Aeschynomene indica (Indian jointvetch), harbours photosynthesis, nitrogen fixation and nitrous oxide (N2O) reductase genes.</title>
        <authorList>
            <person name="Bromfield E.S.P."/>
            <person name="Cloutier S."/>
        </authorList>
    </citation>
    <scope>NUCLEOTIDE SEQUENCE</scope>
    <source>
        <strain evidence="1">A19</strain>
    </source>
</reference>
<dbReference type="RefSeq" id="WP_231318285.1">
    <property type="nucleotide sequence ID" value="NZ_CP088156.1"/>
</dbReference>
<dbReference type="EMBL" id="CP088156">
    <property type="protein sequence ID" value="UFZ02496.1"/>
    <property type="molecule type" value="Genomic_DNA"/>
</dbReference>
<evidence type="ECO:0000313" key="2">
    <source>
        <dbReference type="Proteomes" id="UP001431010"/>
    </source>
</evidence>
<keyword evidence="2" id="KW-1185">Reference proteome</keyword>